<proteinExistence type="predicted"/>
<name>A0A150WIN0_BDEBC</name>
<keyword evidence="2" id="KW-1185">Reference proteome</keyword>
<comment type="caution">
    <text evidence="1">The sequence shown here is derived from an EMBL/GenBank/DDBJ whole genome shotgun (WGS) entry which is preliminary data.</text>
</comment>
<reference evidence="1 2" key="1">
    <citation type="submission" date="2016-03" db="EMBL/GenBank/DDBJ databases">
        <authorList>
            <person name="Ploux O."/>
        </authorList>
    </citation>
    <scope>NUCLEOTIDE SEQUENCE [LARGE SCALE GENOMIC DNA]</scope>
    <source>
        <strain evidence="1 2">R0</strain>
    </source>
</reference>
<dbReference type="EMBL" id="LUKE01000003">
    <property type="protein sequence ID" value="KYG63647.1"/>
    <property type="molecule type" value="Genomic_DNA"/>
</dbReference>
<sequence>MREALKSIAHPPTERFPSISKEAEAVFGSTRDKPHMLDIGAIWIGQILHRTDIGITAVFIEYSNWRPLQE</sequence>
<accession>A0A150WIN0</accession>
<evidence type="ECO:0000313" key="2">
    <source>
        <dbReference type="Proteomes" id="UP000075320"/>
    </source>
</evidence>
<dbReference type="Proteomes" id="UP000075320">
    <property type="component" value="Unassembled WGS sequence"/>
</dbReference>
<protein>
    <submittedName>
        <fullName evidence="1">Uncharacterized protein</fullName>
    </submittedName>
</protein>
<evidence type="ECO:0000313" key="1">
    <source>
        <dbReference type="EMBL" id="KYG63647.1"/>
    </source>
</evidence>
<organism evidence="1 2">
    <name type="scientific">Bdellovibrio bacteriovorus</name>
    <dbReference type="NCBI Taxonomy" id="959"/>
    <lineage>
        <taxon>Bacteria</taxon>
        <taxon>Pseudomonadati</taxon>
        <taxon>Bdellovibrionota</taxon>
        <taxon>Bdellovibrionia</taxon>
        <taxon>Bdellovibrionales</taxon>
        <taxon>Pseudobdellovibrionaceae</taxon>
        <taxon>Bdellovibrio</taxon>
    </lineage>
</organism>
<dbReference type="AlphaFoldDB" id="A0A150WIN0"/>
<gene>
    <name evidence="1" type="ORF">AZI86_12515</name>
</gene>